<name>A0A0D2AI37_9PEZI</name>
<dbReference type="RefSeq" id="XP_016216124.1">
    <property type="nucleotide sequence ID" value="XM_016355818.1"/>
</dbReference>
<evidence type="ECO:0000313" key="2">
    <source>
        <dbReference type="Proteomes" id="UP000053259"/>
    </source>
</evidence>
<keyword evidence="2" id="KW-1185">Reference proteome</keyword>
<dbReference type="InParanoid" id="A0A0D2AI37"/>
<dbReference type="Gene3D" id="3.60.15.10">
    <property type="entry name" value="Ribonuclease Z/Hydroxyacylglutathione hydrolase-like"/>
    <property type="match status" value="1"/>
</dbReference>
<dbReference type="InterPro" id="IPR052926">
    <property type="entry name" value="Metallo-beta-lactamase_dom"/>
</dbReference>
<dbReference type="VEuPathDB" id="FungiDB:PV09_02727"/>
<dbReference type="EMBL" id="KN847535">
    <property type="protein sequence ID" value="KIW06255.1"/>
    <property type="molecule type" value="Genomic_DNA"/>
</dbReference>
<evidence type="ECO:0008006" key="3">
    <source>
        <dbReference type="Google" id="ProtNLM"/>
    </source>
</evidence>
<accession>A0A0D2AI37</accession>
<dbReference type="InterPro" id="IPR041712">
    <property type="entry name" value="DHPS-like_MBL-fold"/>
</dbReference>
<dbReference type="STRING" id="253628.A0A0D2AI37"/>
<protein>
    <recommendedName>
        <fullName evidence="3">Metallo-beta-lactamase domain-containing protein</fullName>
    </recommendedName>
</protein>
<evidence type="ECO:0000313" key="1">
    <source>
        <dbReference type="EMBL" id="KIW06255.1"/>
    </source>
</evidence>
<organism evidence="1 2">
    <name type="scientific">Verruconis gallopava</name>
    <dbReference type="NCBI Taxonomy" id="253628"/>
    <lineage>
        <taxon>Eukaryota</taxon>
        <taxon>Fungi</taxon>
        <taxon>Dikarya</taxon>
        <taxon>Ascomycota</taxon>
        <taxon>Pezizomycotina</taxon>
        <taxon>Dothideomycetes</taxon>
        <taxon>Pleosporomycetidae</taxon>
        <taxon>Venturiales</taxon>
        <taxon>Sympoventuriaceae</taxon>
        <taxon>Verruconis</taxon>
    </lineage>
</organism>
<dbReference type="PANTHER" id="PTHR13754:SF13">
    <property type="entry name" value="METALLO-BETA-LACTAMASE SUPERFAMILY PROTEIN (AFU_ORTHOLOGUE AFUA_3G07630)"/>
    <property type="match status" value="1"/>
</dbReference>
<gene>
    <name evidence="1" type="ORF">PV09_02727</name>
</gene>
<dbReference type="HOGENOM" id="CLU_036012_2_0_1"/>
<dbReference type="Proteomes" id="UP000053259">
    <property type="component" value="Unassembled WGS sequence"/>
</dbReference>
<dbReference type="InterPro" id="IPR036866">
    <property type="entry name" value="RibonucZ/Hydroxyglut_hydro"/>
</dbReference>
<dbReference type="GeneID" id="27310700"/>
<dbReference type="CDD" id="cd07713">
    <property type="entry name" value="DHPS-like_MBL-fold"/>
    <property type="match status" value="1"/>
</dbReference>
<sequence>MSSATGLVELDSLEMLVIVDNELDPISRYQNEGVVATGNLADIAFGSPYRPTDRGPGNVHEVRMEQLCQSAHGLSILMTGKKDGEEHSMLFDVGPEEDAFERNATRLHAQLGKVEVVHLSHWHRDHSGGMLRAVKMINAAKGAGEAKVVVDLHPDRPDFRGVTTPAMQMSLEADPSFAEIESGGGRVSKNDKAHAVCGGFFMISGEIPRVTAYEHGIRRGARFSIAKGEWEKDELIKDERFVMCKVKDKGVIMFTGCSHAGVVNASKHAAELAFGTPLFAIVGGYHLADAEMAQIESSVRDLKALNVKLFLAGHCTGWKAKYEIERQMPGRLAPCTVGTTFTF</sequence>
<dbReference type="SUPFAM" id="SSF56281">
    <property type="entry name" value="Metallo-hydrolase/oxidoreductase"/>
    <property type="match status" value="1"/>
</dbReference>
<dbReference type="GO" id="GO:0016740">
    <property type="term" value="F:transferase activity"/>
    <property type="evidence" value="ECO:0007669"/>
    <property type="project" value="TreeGrafter"/>
</dbReference>
<dbReference type="AlphaFoldDB" id="A0A0D2AI37"/>
<dbReference type="OrthoDB" id="1470350at2759"/>
<proteinExistence type="predicted"/>
<reference evidence="1 2" key="1">
    <citation type="submission" date="2015-01" db="EMBL/GenBank/DDBJ databases">
        <title>The Genome Sequence of Ochroconis gallopava CBS43764.</title>
        <authorList>
            <consortium name="The Broad Institute Genomics Platform"/>
            <person name="Cuomo C."/>
            <person name="de Hoog S."/>
            <person name="Gorbushina A."/>
            <person name="Stielow B."/>
            <person name="Teixiera M."/>
            <person name="Abouelleil A."/>
            <person name="Chapman S.B."/>
            <person name="Priest M."/>
            <person name="Young S.K."/>
            <person name="Wortman J."/>
            <person name="Nusbaum C."/>
            <person name="Birren B."/>
        </authorList>
    </citation>
    <scope>NUCLEOTIDE SEQUENCE [LARGE SCALE GENOMIC DNA]</scope>
    <source>
        <strain evidence="1 2">CBS 43764</strain>
    </source>
</reference>
<dbReference type="PANTHER" id="PTHR13754">
    <property type="entry name" value="METALLO-BETA-LACTAMASE SUPERFAMILY PROTEIN"/>
    <property type="match status" value="1"/>
</dbReference>